<evidence type="ECO:0000313" key="1">
    <source>
        <dbReference type="EMBL" id="QCE03056.1"/>
    </source>
</evidence>
<dbReference type="EMBL" id="CP039352">
    <property type="protein sequence ID" value="QCE03056.1"/>
    <property type="molecule type" value="Genomic_DNA"/>
</dbReference>
<proteinExistence type="predicted"/>
<keyword evidence="2" id="KW-1185">Reference proteome</keyword>
<protein>
    <submittedName>
        <fullName evidence="1">Uncharacterized protein</fullName>
    </submittedName>
</protein>
<sequence>MSTNEKTNLGIEKYGGMSKRGCARLEILGCFLESYAPPSDNGLTARRQRRVREQRGCEVFWRGFCWCIDFGKDQVLDKGRVRCSNWMYELVMICGSWEYECNELKERKMSLWYSKGCS</sequence>
<reference evidence="1 2" key="1">
    <citation type="submission" date="2019-04" db="EMBL/GenBank/DDBJ databases">
        <title>An improved genome assembly and genetic linkage map for asparagus bean, Vigna unguiculata ssp. sesquipedialis.</title>
        <authorList>
            <person name="Xia Q."/>
            <person name="Zhang R."/>
            <person name="Dong Y."/>
        </authorList>
    </citation>
    <scope>NUCLEOTIDE SEQUENCE [LARGE SCALE GENOMIC DNA]</scope>
    <source>
        <tissue evidence="1">Leaf</tissue>
    </source>
</reference>
<organism evidence="1 2">
    <name type="scientific">Vigna unguiculata</name>
    <name type="common">Cowpea</name>
    <dbReference type="NCBI Taxonomy" id="3917"/>
    <lineage>
        <taxon>Eukaryota</taxon>
        <taxon>Viridiplantae</taxon>
        <taxon>Streptophyta</taxon>
        <taxon>Embryophyta</taxon>
        <taxon>Tracheophyta</taxon>
        <taxon>Spermatophyta</taxon>
        <taxon>Magnoliopsida</taxon>
        <taxon>eudicotyledons</taxon>
        <taxon>Gunneridae</taxon>
        <taxon>Pentapetalae</taxon>
        <taxon>rosids</taxon>
        <taxon>fabids</taxon>
        <taxon>Fabales</taxon>
        <taxon>Fabaceae</taxon>
        <taxon>Papilionoideae</taxon>
        <taxon>50 kb inversion clade</taxon>
        <taxon>NPAAA clade</taxon>
        <taxon>indigoferoid/millettioid clade</taxon>
        <taxon>Phaseoleae</taxon>
        <taxon>Vigna</taxon>
    </lineage>
</organism>
<accession>A0A4D6MNJ4</accession>
<gene>
    <name evidence="1" type="ORF">DEO72_LG8g1075</name>
</gene>
<dbReference type="AlphaFoldDB" id="A0A4D6MNJ4"/>
<dbReference type="Proteomes" id="UP000501690">
    <property type="component" value="Linkage Group LG8"/>
</dbReference>
<name>A0A4D6MNJ4_VIGUN</name>
<evidence type="ECO:0000313" key="2">
    <source>
        <dbReference type="Proteomes" id="UP000501690"/>
    </source>
</evidence>